<feature type="binding site" evidence="9">
    <location>
        <position position="47"/>
    </location>
    <ligand>
        <name>substrate</name>
    </ligand>
</feature>
<evidence type="ECO:0000256" key="5">
    <source>
        <dbReference type="ARBA" id="ARBA00022691"/>
    </source>
</evidence>
<dbReference type="Gene3D" id="3.40.640.10">
    <property type="entry name" value="Type I PLP-dependent aspartate aminotransferase-like (Major domain)"/>
    <property type="match status" value="1"/>
</dbReference>
<sequence length="436" mass="49653">MLEDKNIIWHPFIQEKKESLSIFIKKGNGSYIYDNNGNAYLDLISSWWVNLHGHSHPKISEAIYKQSLILEHVIFSGFTHEPAIKLCKRLHEILSFRNFSKFFFSDNGSTAIEVSIKMAYQYWRNIGDYNRTLFLGFEGGYHGDTLGAMSVGITSKFHNNFKNLCFSVFSIPFPYTYFKDDDVDLKENNSIKILKNFLEFNHSKIVALIVEPLVQGASGMRMCRSIFIEKIVNLVRKYGILVIFDEVMTGFGRTGTCFAFEQTSIVPDFLCLSKGLTGGFLPLALTVTTDKIYESFLDVGINKLKTFYHGHSYTANPLGCAAAIASLELLFELNTINSIKNISTLHVNMLNRLLEEHSDIISCARSVGTISAFNVNFDVDMMKLKKIFLCCGLLLRPLDNVIYLIPPYSITSEELLMAYNKIEEIIVKIIRNKKIY</sequence>
<organism evidence="10 11">
    <name type="scientific">Candidatus Legionella polyplacis</name>
    <dbReference type="NCBI Taxonomy" id="2005262"/>
    <lineage>
        <taxon>Bacteria</taxon>
        <taxon>Pseudomonadati</taxon>
        <taxon>Pseudomonadota</taxon>
        <taxon>Gammaproteobacteria</taxon>
        <taxon>Legionellales</taxon>
        <taxon>Legionellaceae</taxon>
        <taxon>Legionella</taxon>
    </lineage>
</organism>
<feature type="binding site" evidence="9">
    <location>
        <position position="141"/>
    </location>
    <ligand>
        <name>substrate</name>
    </ligand>
</feature>
<dbReference type="Pfam" id="PF00202">
    <property type="entry name" value="Aminotran_3"/>
    <property type="match status" value="1"/>
</dbReference>
<comment type="similarity">
    <text evidence="9">Belongs to the class-III pyridoxal-phosphate-dependent aminotransferase family. BioA subfamily.</text>
</comment>
<dbReference type="SUPFAM" id="SSF53383">
    <property type="entry name" value="PLP-dependent transferases"/>
    <property type="match status" value="1"/>
</dbReference>
<proteinExistence type="inferred from homology"/>
<evidence type="ECO:0000256" key="9">
    <source>
        <dbReference type="HAMAP-Rule" id="MF_00834"/>
    </source>
</evidence>
<dbReference type="GO" id="GO:0004015">
    <property type="term" value="F:adenosylmethionine-8-amino-7-oxononanoate transaminase activity"/>
    <property type="evidence" value="ECO:0007669"/>
    <property type="project" value="UniProtKB-EC"/>
</dbReference>
<feature type="binding site" evidence="9">
    <location>
        <position position="310"/>
    </location>
    <ligand>
        <name>substrate</name>
    </ligand>
</feature>
<feature type="binding site" evidence="9">
    <location>
        <position position="245"/>
    </location>
    <ligand>
        <name>pyridoxal 5'-phosphate</name>
        <dbReference type="ChEBI" id="CHEBI:597326"/>
    </ligand>
</feature>
<comment type="function">
    <text evidence="9">Catalyzes the transfer of the alpha-amino group from S-adenosyl-L-methionine (SAM) to 7-keto-8-aminopelargonic acid (KAPA) to form 7,8-diaminopelargonic acid (DAPA). It is the only aminotransferase known to utilize SAM as an amino donor.</text>
</comment>
<accession>A0ABZ2GWD3</accession>
<evidence type="ECO:0000256" key="8">
    <source>
        <dbReference type="ARBA" id="ARBA00048449"/>
    </source>
</evidence>
<comment type="cofactor">
    <cofactor evidence="1 9">
        <name>pyridoxal 5'-phosphate</name>
        <dbReference type="ChEBI" id="CHEBI:597326"/>
    </cofactor>
</comment>
<dbReference type="PROSITE" id="PS00600">
    <property type="entry name" value="AA_TRANSFER_CLASS_3"/>
    <property type="match status" value="1"/>
</dbReference>
<evidence type="ECO:0000313" key="10">
    <source>
        <dbReference type="EMBL" id="WWR11743.1"/>
    </source>
</evidence>
<keyword evidence="7 9" id="KW-0663">Pyridoxal phosphate</keyword>
<reference evidence="10" key="1">
    <citation type="submission" date="2023-09" db="EMBL/GenBank/DDBJ databases">
        <title>Genomes of two closely related lineages of the louse Polyplax serrata with different host specificities.</title>
        <authorList>
            <person name="Martinu J."/>
            <person name="Tarabai H."/>
            <person name="Stefka J."/>
            <person name="Hypsa V."/>
        </authorList>
    </citation>
    <scope>NUCLEOTIDE SEQUENCE [LARGE SCALE GENOMIC DNA]</scope>
    <source>
        <strain evidence="10">98ZLc_SE</strain>
    </source>
</reference>
<keyword evidence="5 9" id="KW-0949">S-adenosyl-L-methionine</keyword>
<protein>
    <recommendedName>
        <fullName evidence="9">Adenosylmethionine-8-amino-7-oxononanoate aminotransferase</fullName>
        <ecNumber evidence="9">2.6.1.62</ecNumber>
    </recommendedName>
    <alternativeName>
        <fullName evidence="9">7,8-diamino-pelargonic acid aminotransferase</fullName>
        <shortName evidence="9">DAPA AT</shortName>
        <shortName evidence="9">DAPA aminotransferase</shortName>
    </alternativeName>
    <alternativeName>
        <fullName evidence="9">7,8-diaminononanoate synthase</fullName>
        <shortName evidence="9">DANS</shortName>
    </alternativeName>
    <alternativeName>
        <fullName evidence="9">Diaminopelargonic acid synthase</fullName>
    </alternativeName>
</protein>
<dbReference type="Gene3D" id="3.90.1150.10">
    <property type="entry name" value="Aspartate Aminotransferase, domain 1"/>
    <property type="match status" value="1"/>
</dbReference>
<evidence type="ECO:0000256" key="1">
    <source>
        <dbReference type="ARBA" id="ARBA00001933"/>
    </source>
</evidence>
<evidence type="ECO:0000256" key="6">
    <source>
        <dbReference type="ARBA" id="ARBA00022756"/>
    </source>
</evidence>
<comment type="subcellular location">
    <subcellularLocation>
        <location evidence="9">Cytoplasm</location>
    </subcellularLocation>
</comment>
<keyword evidence="4 9" id="KW-0808">Transferase</keyword>
<keyword evidence="9" id="KW-0963">Cytoplasm</keyword>
<dbReference type="EC" id="2.6.1.62" evidence="9"/>
<dbReference type="InterPro" id="IPR049704">
    <property type="entry name" value="Aminotrans_3_PPA_site"/>
</dbReference>
<keyword evidence="6 9" id="KW-0093">Biotin biosynthesis</keyword>
<feature type="binding site" evidence="9">
    <location>
        <begin position="108"/>
        <end position="109"/>
    </location>
    <ligand>
        <name>pyridoxal 5'-phosphate</name>
        <dbReference type="ChEBI" id="CHEBI:597326"/>
    </ligand>
</feature>
<dbReference type="PIRSF" id="PIRSF000521">
    <property type="entry name" value="Transaminase_4ab_Lys_Orn"/>
    <property type="match status" value="1"/>
</dbReference>
<dbReference type="PANTHER" id="PTHR42684:SF3">
    <property type="entry name" value="ADENOSYLMETHIONINE-8-AMINO-7-OXONONANOATE AMINOTRANSFERASE"/>
    <property type="match status" value="1"/>
</dbReference>
<dbReference type="InterPro" id="IPR015421">
    <property type="entry name" value="PyrdxlP-dep_Trfase_major"/>
</dbReference>
<dbReference type="HAMAP" id="MF_00834">
    <property type="entry name" value="BioA"/>
    <property type="match status" value="1"/>
</dbReference>
<dbReference type="Proteomes" id="UP001368618">
    <property type="component" value="Chromosome"/>
</dbReference>
<keyword evidence="11" id="KW-1185">Reference proteome</keyword>
<evidence type="ECO:0000256" key="7">
    <source>
        <dbReference type="ARBA" id="ARBA00022898"/>
    </source>
</evidence>
<comment type="catalytic activity">
    <reaction evidence="8 9">
        <text>(8S)-8-amino-7-oxononanoate + S-adenosyl-L-methionine = S-adenosyl-4-methylsulfanyl-2-oxobutanoate + (7R,8S)-7,8-diammoniononanoate</text>
        <dbReference type="Rhea" id="RHEA:16861"/>
        <dbReference type="ChEBI" id="CHEBI:16490"/>
        <dbReference type="ChEBI" id="CHEBI:59789"/>
        <dbReference type="ChEBI" id="CHEBI:149468"/>
        <dbReference type="ChEBI" id="CHEBI:149469"/>
        <dbReference type="EC" id="2.6.1.62"/>
    </reaction>
</comment>
<dbReference type="EMBL" id="CP135137">
    <property type="protein sequence ID" value="WWR11743.1"/>
    <property type="molecule type" value="Genomic_DNA"/>
</dbReference>
<evidence type="ECO:0000313" key="11">
    <source>
        <dbReference type="Proteomes" id="UP001368618"/>
    </source>
</evidence>
<dbReference type="CDD" id="cd00610">
    <property type="entry name" value="OAT_like"/>
    <property type="match status" value="1"/>
</dbReference>
<dbReference type="InterPro" id="IPR015422">
    <property type="entry name" value="PyrdxlP-dep_Trfase_small"/>
</dbReference>
<evidence type="ECO:0000256" key="3">
    <source>
        <dbReference type="ARBA" id="ARBA00022576"/>
    </source>
</evidence>
<dbReference type="PANTHER" id="PTHR42684">
    <property type="entry name" value="ADENOSYLMETHIONINE-8-AMINO-7-OXONONANOATE AMINOTRANSFERASE"/>
    <property type="match status" value="1"/>
</dbReference>
<feature type="binding site" evidence="9">
    <location>
        <begin position="311"/>
        <end position="312"/>
    </location>
    <ligand>
        <name>pyridoxal 5'-phosphate</name>
        <dbReference type="ChEBI" id="CHEBI:597326"/>
    </ligand>
</feature>
<evidence type="ECO:0000256" key="2">
    <source>
        <dbReference type="ARBA" id="ARBA00005063"/>
    </source>
</evidence>
<dbReference type="NCBIfam" id="TIGR00508">
    <property type="entry name" value="bioA"/>
    <property type="match status" value="1"/>
</dbReference>
<feature type="binding site" evidence="9">
    <location>
        <position position="396"/>
    </location>
    <ligand>
        <name>substrate</name>
    </ligand>
</feature>
<feature type="modified residue" description="N6-(pyridoxal phosphate)lysine" evidence="9">
    <location>
        <position position="274"/>
    </location>
</feature>
<gene>
    <name evidence="9 10" type="primary">bioA</name>
    <name evidence="10" type="ORF">RQL39_01145</name>
</gene>
<keyword evidence="3 9" id="KW-0032">Aminotransferase</keyword>
<dbReference type="RefSeq" id="WP_338516255.1">
    <property type="nucleotide sequence ID" value="NZ_CP135137.1"/>
</dbReference>
<evidence type="ECO:0000256" key="4">
    <source>
        <dbReference type="ARBA" id="ARBA00022679"/>
    </source>
</evidence>
<name>A0ABZ2GWD3_9GAMM</name>
<dbReference type="InterPro" id="IPR005814">
    <property type="entry name" value="Aminotrans_3"/>
</dbReference>
<feature type="binding site" evidence="9">
    <location>
        <position position="274"/>
    </location>
    <ligand>
        <name>substrate</name>
    </ligand>
</feature>
<dbReference type="InterPro" id="IPR005815">
    <property type="entry name" value="BioA"/>
</dbReference>
<comment type="pathway">
    <text evidence="2 9">Cofactor biosynthesis; biotin biosynthesis; 7,8-diaminononanoate from 8-amino-7-oxononanoate (SAM route): step 1/1.</text>
</comment>
<comment type="subunit">
    <text evidence="9">Homodimer.</text>
</comment>
<dbReference type="InterPro" id="IPR015424">
    <property type="entry name" value="PyrdxlP-dep_Trfase"/>
</dbReference>
<feature type="site" description="Participates in the substrate recognition with KAPA and in a stacking interaction with the adenine ring of SAM" evidence="9">
    <location>
        <position position="12"/>
    </location>
</feature>